<evidence type="ECO:0000313" key="3">
    <source>
        <dbReference type="EMBL" id="QDH24923.1"/>
    </source>
</evidence>
<reference evidence="3 4" key="1">
    <citation type="submission" date="2018-09" db="EMBL/GenBank/DDBJ databases">
        <title>The complete genome sequence of Neokomagataea tanensis NBRC 106556(T).</title>
        <authorList>
            <person name="Chua K.-O."/>
            <person name="See-Too W.-S."/>
            <person name="Hong K.-W."/>
            <person name="Yin W.-F."/>
            <person name="Chan K.-G."/>
        </authorList>
    </citation>
    <scope>NUCLEOTIDE SEQUENCE [LARGE SCALE GENOMIC DNA]</scope>
    <source>
        <strain evidence="4">AH13 \ NBRC 106556</strain>
    </source>
</reference>
<dbReference type="RefSeq" id="WP_141492769.1">
    <property type="nucleotide sequence ID" value="NZ_CP032485.1"/>
</dbReference>
<evidence type="ECO:0000313" key="4">
    <source>
        <dbReference type="Proteomes" id="UP000317214"/>
    </source>
</evidence>
<dbReference type="AlphaFoldDB" id="A0A4Y6V4S2"/>
<dbReference type="GO" id="GO:0055085">
    <property type="term" value="P:transmembrane transport"/>
    <property type="evidence" value="ECO:0007669"/>
    <property type="project" value="TreeGrafter"/>
</dbReference>
<name>A0A4Y6V4S2_9PROT</name>
<dbReference type="KEGG" id="ntn:D5366_06530"/>
<feature type="chain" id="PRO_5021408134" evidence="2">
    <location>
        <begin position="28"/>
        <end position="258"/>
    </location>
</feature>
<keyword evidence="2" id="KW-0732">Signal</keyword>
<dbReference type="InterPro" id="IPR005618">
    <property type="entry name" value="OMPW"/>
</dbReference>
<evidence type="ECO:0000256" key="2">
    <source>
        <dbReference type="SAM" id="SignalP"/>
    </source>
</evidence>
<keyword evidence="4" id="KW-1185">Reference proteome</keyword>
<comment type="similarity">
    <text evidence="1">Belongs to the OmpW/AlkL family.</text>
</comment>
<dbReference type="SUPFAM" id="SSF56925">
    <property type="entry name" value="OMPA-like"/>
    <property type="match status" value="1"/>
</dbReference>
<evidence type="ECO:0000256" key="1">
    <source>
        <dbReference type="ARBA" id="ARBA00009330"/>
    </source>
</evidence>
<dbReference type="PANTHER" id="PTHR36920">
    <property type="match status" value="1"/>
</dbReference>
<dbReference type="PROSITE" id="PS51257">
    <property type="entry name" value="PROKAR_LIPOPROTEIN"/>
    <property type="match status" value="1"/>
</dbReference>
<dbReference type="Pfam" id="PF03922">
    <property type="entry name" value="OmpW"/>
    <property type="match status" value="1"/>
</dbReference>
<proteinExistence type="inferred from homology"/>
<sequence>MKTSPLLSRILGVSAALVACVPFYAQAQAPAYVSAPMVTLNAPAYPAHGAQACGLFETCATTKQGLGKGDFLIRLSALGVLPQDTSSRVGVIGGRVSASNQVMPELTFEYFFTDHISLDLIAASTRHQLAVQDSALGKVDLGSTWVLPPTVTLAWHFRPHRRFNPYVGVGMTLAFFYDINPAGGAVQKLDLRTTVGPAANVGFDYQIAGNWFVNVDAKQMFLSVPAYINERGGGVGPFIHARDSLNPTTVAAGIEYRF</sequence>
<dbReference type="GO" id="GO:0019867">
    <property type="term" value="C:outer membrane"/>
    <property type="evidence" value="ECO:0007669"/>
    <property type="project" value="InterPro"/>
</dbReference>
<organism evidence="3 4">
    <name type="scientific">Neokomagataea tanensis</name>
    <dbReference type="NCBI Taxonomy" id="661191"/>
    <lineage>
        <taxon>Bacteria</taxon>
        <taxon>Pseudomonadati</taxon>
        <taxon>Pseudomonadota</taxon>
        <taxon>Alphaproteobacteria</taxon>
        <taxon>Acetobacterales</taxon>
        <taxon>Acetobacteraceae</taxon>
        <taxon>Neokomagataea</taxon>
    </lineage>
</organism>
<dbReference type="InterPro" id="IPR011250">
    <property type="entry name" value="OMP/PagP_B-barrel"/>
</dbReference>
<dbReference type="OrthoDB" id="9807574at2"/>
<accession>A0A4Y6V4S2</accession>
<dbReference type="PANTHER" id="PTHR36920:SF1">
    <property type="entry name" value="OUTER MEMBRANE PROTEIN W"/>
    <property type="match status" value="1"/>
</dbReference>
<feature type="signal peptide" evidence="2">
    <location>
        <begin position="1"/>
        <end position="27"/>
    </location>
</feature>
<dbReference type="Gene3D" id="2.40.160.20">
    <property type="match status" value="1"/>
</dbReference>
<dbReference type="Proteomes" id="UP000317214">
    <property type="component" value="Chromosome"/>
</dbReference>
<dbReference type="EMBL" id="CP032485">
    <property type="protein sequence ID" value="QDH24923.1"/>
    <property type="molecule type" value="Genomic_DNA"/>
</dbReference>
<gene>
    <name evidence="3" type="ORF">D5366_06530</name>
</gene>
<protein>
    <submittedName>
        <fullName evidence="3">OmpW family protein</fullName>
    </submittedName>
</protein>